<dbReference type="GO" id="GO:0030427">
    <property type="term" value="C:site of polarized growth"/>
    <property type="evidence" value="ECO:0007669"/>
    <property type="project" value="TreeGrafter"/>
</dbReference>
<evidence type="ECO:0000313" key="2">
    <source>
        <dbReference type="Proteomes" id="UP000321570"/>
    </source>
</evidence>
<dbReference type="GO" id="GO:0005938">
    <property type="term" value="C:cell cortex"/>
    <property type="evidence" value="ECO:0007669"/>
    <property type="project" value="TreeGrafter"/>
</dbReference>
<dbReference type="Proteomes" id="UP000321570">
    <property type="component" value="Unassembled WGS sequence"/>
</dbReference>
<sequence>MIGSNPGELVVHSLLKQFASICQSMVENALDEKANNDLLKCLRLSEDTAFQQLLTALYSCAEHALPCLLQTITKWYDTQHSSGSHYPFRRTSSKAGVRSQTLSVATGQAVSNPASGGRELLIRSMLVESSTTTMGVTQGVTIPSQEINNAVPSSANTGQDPPNTAISSLAQETMAERRDVRRNSAHLKSQY</sequence>
<dbReference type="GO" id="GO:0000902">
    <property type="term" value="P:cell morphogenesis"/>
    <property type="evidence" value="ECO:0007669"/>
    <property type="project" value="InterPro"/>
</dbReference>
<dbReference type="EMBL" id="CABIJS010000089">
    <property type="protein sequence ID" value="VUZ42555.1"/>
    <property type="molecule type" value="Genomic_DNA"/>
</dbReference>
<proteinExistence type="predicted"/>
<dbReference type="PANTHER" id="PTHR12295:SF30">
    <property type="entry name" value="PROTEIN FURRY"/>
    <property type="match status" value="1"/>
</dbReference>
<dbReference type="AlphaFoldDB" id="A0A564Y5H0"/>
<name>A0A564Y5H0_HYMDI</name>
<reference evidence="1 2" key="1">
    <citation type="submission" date="2019-07" db="EMBL/GenBank/DDBJ databases">
        <authorList>
            <person name="Jastrzebski P J."/>
            <person name="Paukszto L."/>
            <person name="Jastrzebski P J."/>
        </authorList>
    </citation>
    <scope>NUCLEOTIDE SEQUENCE [LARGE SCALE GENOMIC DNA]</scope>
    <source>
        <strain evidence="1 2">WMS-il1</strain>
    </source>
</reference>
<accession>A0A564Y5H0</accession>
<dbReference type="InterPro" id="IPR039867">
    <property type="entry name" value="Furry/Tao3/Mor2"/>
</dbReference>
<evidence type="ECO:0000313" key="1">
    <source>
        <dbReference type="EMBL" id="VUZ42555.1"/>
    </source>
</evidence>
<dbReference type="PANTHER" id="PTHR12295">
    <property type="entry name" value="FURRY-RELATED"/>
    <property type="match status" value="1"/>
</dbReference>
<keyword evidence="2" id="KW-1185">Reference proteome</keyword>
<protein>
    <submittedName>
        <fullName evidence="1">Uncharacterized protein</fullName>
    </submittedName>
</protein>
<dbReference type="GO" id="GO:0031175">
    <property type="term" value="P:neuron projection development"/>
    <property type="evidence" value="ECO:0007669"/>
    <property type="project" value="TreeGrafter"/>
</dbReference>
<organism evidence="1 2">
    <name type="scientific">Hymenolepis diminuta</name>
    <name type="common">Rat tapeworm</name>
    <dbReference type="NCBI Taxonomy" id="6216"/>
    <lineage>
        <taxon>Eukaryota</taxon>
        <taxon>Metazoa</taxon>
        <taxon>Spiralia</taxon>
        <taxon>Lophotrochozoa</taxon>
        <taxon>Platyhelminthes</taxon>
        <taxon>Cestoda</taxon>
        <taxon>Eucestoda</taxon>
        <taxon>Cyclophyllidea</taxon>
        <taxon>Hymenolepididae</taxon>
        <taxon>Hymenolepis</taxon>
    </lineage>
</organism>
<gene>
    <name evidence="1" type="ORF">WMSIL1_LOCUS3153</name>
</gene>